<reference evidence="1 2" key="1">
    <citation type="submission" date="2020-08" db="EMBL/GenBank/DDBJ databases">
        <title>Sequencing the genomes of 1000 actinobacteria strains.</title>
        <authorList>
            <person name="Klenk H.-P."/>
        </authorList>
    </citation>
    <scope>NUCLEOTIDE SEQUENCE [LARGE SCALE GENOMIC DNA]</scope>
    <source>
        <strain evidence="1 2">DSM 43582</strain>
    </source>
</reference>
<dbReference type="RefSeq" id="WP_040749421.1">
    <property type="nucleotide sequence ID" value="NZ_JACHIT010000001.1"/>
</dbReference>
<dbReference type="EMBL" id="JACHIT010000001">
    <property type="protein sequence ID" value="MBB5911417.1"/>
    <property type="molecule type" value="Genomic_DNA"/>
</dbReference>
<dbReference type="AlphaFoldDB" id="A0A7W9UFS1"/>
<sequence>MSSTAIHRGTEQTYQRRAGRALEERTKAMIVAAAERVMTSAGPEQPIAHLTTADVCAAARGYVRRDGTEGPIPKATMWKHFKTMAALAAAVADRMTAENRPVPQRIIDLAAGHGEAESRPGAVDVSRLEARYSSRTYEISQLVEQFDAAAARDDRSDMLYWSAELAERRLREHRRGDRDPIVAAGEWARRGLRLVDVDSRLDCMIGIRCARAAAAAETVLSRRPEYEATGLSRIRSLKESEGELAAVLGWDLHRELARFHADHARALTEEDPEREMRAMRTVATALIAMCGPESTHAREPQDVLRAGELAEIIAGLRRLEMAYAAHPEHRRLFATVFDDDVAATTRELLACFPATTGGRRHEGNVRALLRLDDLTERLHRLDPDTDPGAVIASVDGYEQASVDLLRTAEFGTVRDIFVARYLTAKARALALQHGGTREPDRAPGGPLVNPRPAGLIRAAIRYYDHAAKVTSTRGADGVLRAQAARAGADLANSDLLGGGRIADETTESGDGEFDRIVRTINDLVLITVSRRNRFTDAEVQRLLDMVDPMYYYITSGRN</sequence>
<dbReference type="Proteomes" id="UP000540412">
    <property type="component" value="Unassembled WGS sequence"/>
</dbReference>
<accession>A0A7W9UFS1</accession>
<evidence type="ECO:0000313" key="1">
    <source>
        <dbReference type="EMBL" id="MBB5911417.1"/>
    </source>
</evidence>
<protein>
    <submittedName>
        <fullName evidence="1">Uncharacterized protein</fullName>
    </submittedName>
</protein>
<name>A0A7W9UFS1_9NOCA</name>
<keyword evidence="2" id="KW-1185">Reference proteome</keyword>
<organism evidence="1 2">
    <name type="scientific">Nocardia transvalensis</name>
    <dbReference type="NCBI Taxonomy" id="37333"/>
    <lineage>
        <taxon>Bacteria</taxon>
        <taxon>Bacillati</taxon>
        <taxon>Actinomycetota</taxon>
        <taxon>Actinomycetes</taxon>
        <taxon>Mycobacteriales</taxon>
        <taxon>Nocardiaceae</taxon>
        <taxon>Nocardia</taxon>
    </lineage>
</organism>
<evidence type="ECO:0000313" key="2">
    <source>
        <dbReference type="Proteomes" id="UP000540412"/>
    </source>
</evidence>
<gene>
    <name evidence="1" type="ORF">BJY24_000284</name>
</gene>
<comment type="caution">
    <text evidence="1">The sequence shown here is derived from an EMBL/GenBank/DDBJ whole genome shotgun (WGS) entry which is preliminary data.</text>
</comment>
<proteinExistence type="predicted"/>